<dbReference type="Pfam" id="PF08241">
    <property type="entry name" value="Methyltransf_11"/>
    <property type="match status" value="1"/>
</dbReference>
<dbReference type="Proteomes" id="UP000033934">
    <property type="component" value="Unassembled WGS sequence"/>
</dbReference>
<evidence type="ECO:0000313" key="3">
    <source>
        <dbReference type="Proteomes" id="UP000033934"/>
    </source>
</evidence>
<dbReference type="Gene3D" id="3.40.50.150">
    <property type="entry name" value="Vaccinia Virus protein VP39"/>
    <property type="match status" value="1"/>
</dbReference>
<gene>
    <name evidence="2" type="ORF">UT11_C0014G0004</name>
</gene>
<comment type="caution">
    <text evidence="2">The sequence shown here is derived from an EMBL/GenBank/DDBJ whole genome shotgun (WGS) entry which is preliminary data.</text>
</comment>
<dbReference type="EMBL" id="LBVO01000014">
    <property type="protein sequence ID" value="KKQ90040.1"/>
    <property type="molecule type" value="Genomic_DNA"/>
</dbReference>
<feature type="domain" description="Methyltransferase type 11" evidence="1">
    <location>
        <begin position="82"/>
        <end position="138"/>
    </location>
</feature>
<evidence type="ECO:0000259" key="1">
    <source>
        <dbReference type="Pfam" id="PF08241"/>
    </source>
</evidence>
<protein>
    <recommendedName>
        <fullName evidence="1">Methyltransferase type 11 domain-containing protein</fullName>
    </recommendedName>
</protein>
<dbReference type="InterPro" id="IPR013216">
    <property type="entry name" value="Methyltransf_11"/>
</dbReference>
<dbReference type="GO" id="GO:0008757">
    <property type="term" value="F:S-adenosylmethionine-dependent methyltransferase activity"/>
    <property type="evidence" value="ECO:0007669"/>
    <property type="project" value="InterPro"/>
</dbReference>
<dbReference type="SUPFAM" id="SSF53335">
    <property type="entry name" value="S-adenosyl-L-methionine-dependent methyltransferases"/>
    <property type="match status" value="1"/>
</dbReference>
<accession>A0A0G0LPX5</accession>
<reference evidence="2 3" key="1">
    <citation type="journal article" date="2015" name="Nature">
        <title>rRNA introns, odd ribosomes, and small enigmatic genomes across a large radiation of phyla.</title>
        <authorList>
            <person name="Brown C.T."/>
            <person name="Hug L.A."/>
            <person name="Thomas B.C."/>
            <person name="Sharon I."/>
            <person name="Castelle C.J."/>
            <person name="Singh A."/>
            <person name="Wilkins M.J."/>
            <person name="Williams K.H."/>
            <person name="Banfield J.F."/>
        </authorList>
    </citation>
    <scope>NUCLEOTIDE SEQUENCE [LARGE SCALE GENOMIC DNA]</scope>
</reference>
<dbReference type="AlphaFoldDB" id="A0A0G0LPX5"/>
<dbReference type="InterPro" id="IPR029063">
    <property type="entry name" value="SAM-dependent_MTases_sf"/>
</dbReference>
<sequence length="239" mass="26860">MKNQLKQILVCPKCLGSVQFNKDIILCLSCGLNMHFVGGKPNMTIDTRLEKTETNSSPVDNQHLTIDLGAGARSTGAINVDIRPLNNIDIIANVLYLPFASESIERVVLNQVIEHFNHQEAQRLLTELKRVTIPGGVIEIWTPNFLSIGILMAWLFGRIDWSNPDSPSIYTPLTGGQEYPENVHKSYWTADLLKLYIGQLYLKVRKLPKSGKVDDLKPMKITDPWLGYKFPQAVDSTDL</sequence>
<organism evidence="2 3">
    <name type="scientific">Berkelbacteria bacterium GW2011_GWA2_38_9</name>
    <dbReference type="NCBI Taxonomy" id="1618334"/>
    <lineage>
        <taxon>Bacteria</taxon>
        <taxon>Candidatus Berkelbacteria</taxon>
    </lineage>
</organism>
<evidence type="ECO:0000313" key="2">
    <source>
        <dbReference type="EMBL" id="KKQ90040.1"/>
    </source>
</evidence>
<proteinExistence type="predicted"/>
<name>A0A0G0LPX5_9BACT</name>